<dbReference type="InterPro" id="IPR029787">
    <property type="entry name" value="Nucleotide_cyclase"/>
</dbReference>
<dbReference type="InterPro" id="IPR018297">
    <property type="entry name" value="A/G_cyclase_CS"/>
</dbReference>
<dbReference type="FunCoup" id="A0A1S3J9E5">
    <property type="interactions" value="105"/>
</dbReference>
<keyword evidence="14" id="KW-0325">Glycoprotein</keyword>
<comment type="catalytic activity">
    <reaction evidence="1 16">
        <text>ATP = 3',5'-cyclic AMP + diphosphate</text>
        <dbReference type="Rhea" id="RHEA:15389"/>
        <dbReference type="ChEBI" id="CHEBI:30616"/>
        <dbReference type="ChEBI" id="CHEBI:33019"/>
        <dbReference type="ChEBI" id="CHEBI:58165"/>
        <dbReference type="EC" id="4.6.1.1"/>
    </reaction>
</comment>
<keyword evidence="12 16" id="KW-0115">cAMP biosynthesis</keyword>
<evidence type="ECO:0000259" key="22">
    <source>
        <dbReference type="PROSITE" id="PS50125"/>
    </source>
</evidence>
<evidence type="ECO:0000256" key="12">
    <source>
        <dbReference type="ARBA" id="ARBA00022998"/>
    </source>
</evidence>
<dbReference type="PIRSF" id="PIRSF039050">
    <property type="entry name" value="Ade_cyc"/>
    <property type="match status" value="1"/>
</dbReference>
<dbReference type="CDD" id="cd07302">
    <property type="entry name" value="CHD"/>
    <property type="match status" value="2"/>
</dbReference>
<comment type="cofactor">
    <cofactor evidence="18">
        <name>Mg(2+)</name>
        <dbReference type="ChEBI" id="CHEBI:18420"/>
    </cofactor>
    <cofactor evidence="18">
        <name>Mn(2+)</name>
        <dbReference type="ChEBI" id="CHEBI:29035"/>
    </cofactor>
    <text evidence="18">Binds 2 magnesium ions per subunit. Is also active with manganese (in vitro).</text>
</comment>
<dbReference type="Gene3D" id="3.30.70.1230">
    <property type="entry name" value="Nucleotide cyclase"/>
    <property type="match status" value="2"/>
</dbReference>
<evidence type="ECO:0000256" key="10">
    <source>
        <dbReference type="ARBA" id="ARBA00022842"/>
    </source>
</evidence>
<feature type="transmembrane region" description="Helical" evidence="21">
    <location>
        <begin position="903"/>
        <end position="924"/>
    </location>
</feature>
<evidence type="ECO:0000256" key="17">
    <source>
        <dbReference type="PIRSR" id="PIRSR039050-50"/>
    </source>
</evidence>
<feature type="compositionally biased region" description="Polar residues" evidence="20">
    <location>
        <begin position="65"/>
        <end position="76"/>
    </location>
</feature>
<feature type="binding site" evidence="17">
    <location>
        <position position="504"/>
    </location>
    <ligand>
        <name>ATP</name>
        <dbReference type="ChEBI" id="CHEBI:30616"/>
    </ligand>
</feature>
<dbReference type="OrthoDB" id="2107370at2759"/>
<dbReference type="AlphaFoldDB" id="A0A1S3J9E5"/>
<dbReference type="KEGG" id="lak:106171289"/>
<dbReference type="InterPro" id="IPR030672">
    <property type="entry name" value="Adcy"/>
</dbReference>
<organism evidence="23 24">
    <name type="scientific">Lingula anatina</name>
    <name type="common">Brachiopod</name>
    <name type="synonym">Lingula unguis</name>
    <dbReference type="NCBI Taxonomy" id="7574"/>
    <lineage>
        <taxon>Eukaryota</taxon>
        <taxon>Metazoa</taxon>
        <taxon>Spiralia</taxon>
        <taxon>Lophotrochozoa</taxon>
        <taxon>Brachiopoda</taxon>
        <taxon>Linguliformea</taxon>
        <taxon>Lingulata</taxon>
        <taxon>Lingulida</taxon>
        <taxon>Linguloidea</taxon>
        <taxon>Lingulidae</taxon>
        <taxon>Lingula</taxon>
    </lineage>
</organism>
<proteinExistence type="inferred from homology"/>
<dbReference type="RefSeq" id="XP_013407025.1">
    <property type="nucleotide sequence ID" value="XM_013551571.1"/>
</dbReference>
<feature type="transmembrane region" description="Helical" evidence="21">
    <location>
        <begin position="315"/>
        <end position="336"/>
    </location>
</feature>
<dbReference type="Pfam" id="PF06327">
    <property type="entry name" value="Adcy_cons_dom"/>
    <property type="match status" value="1"/>
</dbReference>
<dbReference type="GO" id="GO:0006171">
    <property type="term" value="P:cAMP biosynthetic process"/>
    <property type="evidence" value="ECO:0007669"/>
    <property type="project" value="UniProtKB-KW"/>
</dbReference>
<evidence type="ECO:0000256" key="5">
    <source>
        <dbReference type="ARBA" id="ARBA00022692"/>
    </source>
</evidence>
<evidence type="ECO:0000313" key="23">
    <source>
        <dbReference type="Proteomes" id="UP000085678"/>
    </source>
</evidence>
<feature type="binding site" evidence="17">
    <location>
        <position position="1165"/>
    </location>
    <ligand>
        <name>ATP</name>
        <dbReference type="ChEBI" id="CHEBI:30616"/>
    </ligand>
</feature>
<evidence type="ECO:0000256" key="14">
    <source>
        <dbReference type="ARBA" id="ARBA00023180"/>
    </source>
</evidence>
<dbReference type="STRING" id="7574.A0A1S3J9E5"/>
<name>A0A1S3J9E5_LINAN</name>
<keyword evidence="5 21" id="KW-0812">Transmembrane</keyword>
<keyword evidence="13 16" id="KW-0472">Membrane</keyword>
<dbReference type="Pfam" id="PF16214">
    <property type="entry name" value="AC_N"/>
    <property type="match status" value="1"/>
</dbReference>
<feature type="transmembrane region" description="Helical" evidence="21">
    <location>
        <begin position="762"/>
        <end position="786"/>
    </location>
</feature>
<dbReference type="Proteomes" id="UP000085678">
    <property type="component" value="Unplaced"/>
</dbReference>
<gene>
    <name evidence="24" type="primary">LOC106171289</name>
</gene>
<feature type="binding site" evidence="18">
    <location>
        <position position="459"/>
    </location>
    <ligand>
        <name>Mg(2+)</name>
        <dbReference type="ChEBI" id="CHEBI:18420"/>
        <label>1</label>
        <note>catalytic</note>
    </ligand>
</feature>
<feature type="binding site" evidence="17">
    <location>
        <begin position="1118"/>
        <end position="1120"/>
    </location>
    <ligand>
        <name>ATP</name>
        <dbReference type="ChEBI" id="CHEBI:30616"/>
    </ligand>
</feature>
<feature type="domain" description="Guanylate cyclase" evidence="22">
    <location>
        <begin position="993"/>
        <end position="1131"/>
    </location>
</feature>
<evidence type="ECO:0000256" key="15">
    <source>
        <dbReference type="ARBA" id="ARBA00023239"/>
    </source>
</evidence>
<feature type="binding site" evidence="18">
    <location>
        <position position="415"/>
    </location>
    <ligand>
        <name>Mg(2+)</name>
        <dbReference type="ChEBI" id="CHEBI:18420"/>
        <label>1</label>
        <note>catalytic</note>
    </ligand>
</feature>
<evidence type="ECO:0000256" key="8">
    <source>
        <dbReference type="ARBA" id="ARBA00022741"/>
    </source>
</evidence>
<feature type="binding site" evidence="17">
    <location>
        <begin position="457"/>
        <end position="459"/>
    </location>
    <ligand>
        <name>ATP</name>
        <dbReference type="ChEBI" id="CHEBI:30616"/>
    </ligand>
</feature>
<feature type="binding site" evidence="17">
    <location>
        <position position="1045"/>
    </location>
    <ligand>
        <name>ATP</name>
        <dbReference type="ChEBI" id="CHEBI:30616"/>
    </ligand>
</feature>
<dbReference type="FunFam" id="3.30.70.1230:FF:000002">
    <property type="entry name" value="Adenylate cyclase"/>
    <property type="match status" value="1"/>
</dbReference>
<evidence type="ECO:0000256" key="19">
    <source>
        <dbReference type="RuleBase" id="RU000405"/>
    </source>
</evidence>
<feature type="binding site" evidence="18">
    <location>
        <position position="415"/>
    </location>
    <ligand>
        <name>Mg(2+)</name>
        <dbReference type="ChEBI" id="CHEBI:18420"/>
        <label>2</label>
        <note>catalytic</note>
    </ligand>
</feature>
<keyword evidence="10 16" id="KW-0460">Magnesium</keyword>
<dbReference type="GO" id="GO:0004016">
    <property type="term" value="F:adenylate cyclase activity"/>
    <property type="evidence" value="ECO:0007669"/>
    <property type="project" value="UniProtKB-EC"/>
</dbReference>
<comment type="similarity">
    <text evidence="16 19">Belongs to the adenylyl cyclase class-4/guanylyl cyclase family.</text>
</comment>
<dbReference type="InterPro" id="IPR009398">
    <property type="entry name" value="Adcy_conserved_dom"/>
</dbReference>
<evidence type="ECO:0000256" key="1">
    <source>
        <dbReference type="ARBA" id="ARBA00001593"/>
    </source>
</evidence>
<dbReference type="GO" id="GO:0035556">
    <property type="term" value="P:intracellular signal transduction"/>
    <property type="evidence" value="ECO:0007669"/>
    <property type="project" value="InterPro"/>
</dbReference>
<evidence type="ECO:0000256" key="4">
    <source>
        <dbReference type="ARBA" id="ARBA00012201"/>
    </source>
</evidence>
<dbReference type="FunFam" id="3.30.70.1230:FF:000001">
    <property type="entry name" value="Adenylate cyclase"/>
    <property type="match status" value="1"/>
</dbReference>
<evidence type="ECO:0000256" key="20">
    <source>
        <dbReference type="SAM" id="MobiDB-lite"/>
    </source>
</evidence>
<evidence type="ECO:0000256" key="7">
    <source>
        <dbReference type="ARBA" id="ARBA00022737"/>
    </source>
</evidence>
<feature type="region of interest" description="Disordered" evidence="20">
    <location>
        <begin position="65"/>
        <end position="124"/>
    </location>
</feature>
<evidence type="ECO:0000313" key="24">
    <source>
        <dbReference type="RefSeq" id="XP_013407025.1"/>
    </source>
</evidence>
<feature type="domain" description="Guanylate cyclase" evidence="22">
    <location>
        <begin position="410"/>
        <end position="538"/>
    </location>
</feature>
<dbReference type="SUPFAM" id="SSF55073">
    <property type="entry name" value="Nucleotide cyclase"/>
    <property type="match status" value="2"/>
</dbReference>
<evidence type="ECO:0000256" key="21">
    <source>
        <dbReference type="SAM" id="Phobius"/>
    </source>
</evidence>
<feature type="transmembrane region" description="Helical" evidence="21">
    <location>
        <begin position="241"/>
        <end position="259"/>
    </location>
</feature>
<dbReference type="PROSITE" id="PS50125">
    <property type="entry name" value="GUANYLATE_CYCLASE_2"/>
    <property type="match status" value="2"/>
</dbReference>
<dbReference type="GO" id="GO:0007189">
    <property type="term" value="P:adenylate cyclase-activating G protein-coupled receptor signaling pathway"/>
    <property type="evidence" value="ECO:0007669"/>
    <property type="project" value="TreeGrafter"/>
</dbReference>
<feature type="transmembrane region" description="Helical" evidence="21">
    <location>
        <begin position="183"/>
        <end position="204"/>
    </location>
</feature>
<dbReference type="InterPro" id="IPR001054">
    <property type="entry name" value="A/G_cyclase"/>
</dbReference>
<sequence>MSSDYSWNAVAKPGMRITKSNSIGPLHQDVKVEDADEDTLLHIDGGRQGVISTEEGAIRHQVQVLSPNRNRKQNGGAQHPGIEQNSFNVSPNLSRPASELSQTKRRSAWDRAQEKFEAGEKKQKKAHRKEATCLQMEMESNLTDDSCCKWQTVQNVFRTKKFKDHQLEILYQRYFFKLNQNNLTQLMALLMTICVILVAFHYIGGQTSPLKGTLFGLLFLAFIVVQILCNKSSFSQLHLVSLGYVILIFMITMVILVTTDTSPRTASEGVWLSIFCIYMTYSLLPVRMRVSVFGGIGLAAVHTLCVIVINRNDGYIWRPVVANVFLYICVNIAGVFTHYPTEAAQRQAFLETRRCIEARLKTQRENQQQERLLLSVLPRHVAMEMKSDIAGQVKDTMFHKIYIQRHENVSILFADICGFTELSGKCTPQELVELLNELFARFDRLAQENHCLRIKILGDCYYCVSGLPESRPDHAQCCVEMGLDMIDAIRLVREMTGVERLNMRVGIHTGRVHCGVLGLKKWQYDVWSNDVTLANAMESGGIPGRVHVTEVTLLYLNDDYEVESGQGDERNAYIKEQKINTYLVIEPMDRNFQTKSPSPGKLNDKKSVDNGLSKEMRRLGAYDSQTNIHNKLGFGEQKSSKSPEEEVNEYLSRAIDARSIDRLRSEHVKRILLTFRKPELEEKYSRVRDTMFTSHMGCALAMVICICLAQVTIVPSSSLMTVVFLICVFLLVCLTLMVAAEHIKFSPKSVRMLSTKIAVNRVLAHAVTATTVIIIYAAGCFSIIAVDTSSLYSCLANYLNISEDTVNRTHLFEMNISFLDFNNICHNVMPTTYYPEYYTFCVALAMISSAVFLQASSILKLVLLLLMGLCYTVLVLVTHINLFRNRDFIVFAHSGQETSDPSTTIPIEWVTVIILLVFVIALCIHAQIVESTARLDFLWKLQATEEKEEMENLRAYNMKLLANILPLHVAEHFLKSQNKKDEDLYYQGCDNVCVMFASIPNFSEFYIELEGNNEGVECLRLLNEIIADFDEILEKEQFKCCEKIKTIGSTYMAASGLTEQTNSPKLDHVLALVDFAFAMKEQLAYVNEHSFNSFKIRIGINIGPVVAGVIGARKPQYDIWGNAVNVASRMDSTGLPNHIQVTQEIYNILNPLGYQLECRGIVKVKGKGDMVTYFLTGQPISRCVRLNHDNGL</sequence>
<keyword evidence="11 21" id="KW-1133">Transmembrane helix</keyword>
<feature type="transmembrane region" description="Helical" evidence="21">
    <location>
        <begin position="692"/>
        <end position="713"/>
    </location>
</feature>
<dbReference type="Pfam" id="PF00211">
    <property type="entry name" value="Guanylate_cyc"/>
    <property type="match status" value="2"/>
</dbReference>
<feature type="compositionally biased region" description="Polar residues" evidence="20">
    <location>
        <begin position="83"/>
        <end position="101"/>
    </location>
</feature>
<keyword evidence="7" id="KW-0677">Repeat</keyword>
<protein>
    <recommendedName>
        <fullName evidence="4 16">adenylate cyclase</fullName>
        <ecNumber evidence="4 16">4.6.1.1</ecNumber>
    </recommendedName>
</protein>
<dbReference type="SMART" id="SM00044">
    <property type="entry name" value="CYCc"/>
    <property type="match status" value="2"/>
</dbReference>
<feature type="binding site" evidence="18">
    <location>
        <position position="459"/>
    </location>
    <ligand>
        <name>Mg(2+)</name>
        <dbReference type="ChEBI" id="CHEBI:18420"/>
        <label>2</label>
        <note>catalytic</note>
    </ligand>
</feature>
<reference evidence="24" key="2">
    <citation type="submission" date="2025-08" db="UniProtKB">
        <authorList>
            <consortium name="RefSeq"/>
        </authorList>
    </citation>
    <scope>IDENTIFICATION</scope>
</reference>
<evidence type="ECO:0000256" key="18">
    <source>
        <dbReference type="PIRSR" id="PIRSR039050-51"/>
    </source>
</evidence>
<dbReference type="GO" id="GO:0046872">
    <property type="term" value="F:metal ion binding"/>
    <property type="evidence" value="ECO:0007669"/>
    <property type="project" value="UniProtKB-KW"/>
</dbReference>
<keyword evidence="8 16" id="KW-0547">Nucleotide-binding</keyword>
<feature type="binding site" evidence="17">
    <location>
        <begin position="415"/>
        <end position="420"/>
    </location>
    <ligand>
        <name>ATP</name>
        <dbReference type="ChEBI" id="CHEBI:30616"/>
    </ligand>
</feature>
<keyword evidence="15 16" id="KW-0456">Lyase</keyword>
<evidence type="ECO:0000256" key="3">
    <source>
        <dbReference type="ARBA" id="ARBA00004141"/>
    </source>
</evidence>
<dbReference type="InterPro" id="IPR032628">
    <property type="entry name" value="AC_N"/>
</dbReference>
<feature type="transmembrane region" description="Helical" evidence="21">
    <location>
        <begin position="210"/>
        <end position="229"/>
    </location>
</feature>
<comment type="subcellular location">
    <subcellularLocation>
        <location evidence="3">Membrane</location>
        <topology evidence="3">Multi-pass membrane protein</topology>
    </subcellularLocation>
</comment>
<keyword evidence="23" id="KW-1185">Reference proteome</keyword>
<dbReference type="GO" id="GO:0005886">
    <property type="term" value="C:plasma membrane"/>
    <property type="evidence" value="ECO:0007669"/>
    <property type="project" value="InterPro"/>
</dbReference>
<feature type="transmembrane region" description="Helical" evidence="21">
    <location>
        <begin position="862"/>
        <end position="883"/>
    </location>
</feature>
<dbReference type="GO" id="GO:0005524">
    <property type="term" value="F:ATP binding"/>
    <property type="evidence" value="ECO:0007669"/>
    <property type="project" value="UniProtKB-UniRule"/>
</dbReference>
<feature type="compositionally biased region" description="Basic and acidic residues" evidence="20">
    <location>
        <begin position="107"/>
        <end position="121"/>
    </location>
</feature>
<dbReference type="GeneID" id="106171289"/>
<evidence type="ECO:0000256" key="16">
    <source>
        <dbReference type="PIRNR" id="PIRNR039050"/>
    </source>
</evidence>
<feature type="binding site" evidence="17">
    <location>
        <begin position="1125"/>
        <end position="1129"/>
    </location>
    <ligand>
        <name>ATP</name>
        <dbReference type="ChEBI" id="CHEBI:30616"/>
    </ligand>
</feature>
<feature type="binding site" evidence="18">
    <location>
        <position position="416"/>
    </location>
    <ligand>
        <name>Mg(2+)</name>
        <dbReference type="ChEBI" id="CHEBI:18420"/>
        <label>2</label>
        <note>catalytic</note>
    </ligand>
</feature>
<dbReference type="EC" id="4.6.1.1" evidence="4 16"/>
<reference evidence="24" key="1">
    <citation type="journal article" date="2015" name="Nat. Commun.">
        <title>The Lingula genome provides insights into brachiopod evolution and the origin of phosphate biomineralization.</title>
        <authorList>
            <person name="Luo Y.J."/>
            <person name="Takeuchi T."/>
            <person name="Koyanagi R."/>
            <person name="Yamada L."/>
            <person name="Kanda M."/>
            <person name="Khalturina M."/>
            <person name="Fujie M."/>
            <person name="Yamasaki S.I."/>
            <person name="Endo K."/>
            <person name="Satoh N."/>
        </authorList>
    </citation>
    <scope>NUCLEOTIDE SEQUENCE</scope>
</reference>
<evidence type="ECO:0000256" key="9">
    <source>
        <dbReference type="ARBA" id="ARBA00022840"/>
    </source>
</evidence>
<evidence type="ECO:0000256" key="11">
    <source>
        <dbReference type="ARBA" id="ARBA00022989"/>
    </source>
</evidence>
<dbReference type="PROSITE" id="PS00452">
    <property type="entry name" value="GUANYLATE_CYCLASE_1"/>
    <property type="match status" value="2"/>
</dbReference>
<accession>A0A1S3J9E5</accession>
<dbReference type="PANTHER" id="PTHR45627">
    <property type="entry name" value="ADENYLATE CYCLASE TYPE 1"/>
    <property type="match status" value="1"/>
</dbReference>
<feature type="transmembrane region" description="Helical" evidence="21">
    <location>
        <begin position="719"/>
        <end position="741"/>
    </location>
</feature>
<feature type="transmembrane region" description="Helical" evidence="21">
    <location>
        <begin position="291"/>
        <end position="309"/>
    </location>
</feature>
<feature type="transmembrane region" description="Helical" evidence="21">
    <location>
        <begin position="837"/>
        <end position="855"/>
    </location>
</feature>
<keyword evidence="18" id="KW-0464">Manganese</keyword>
<comment type="function">
    <text evidence="16">Catalyzes the formation of the signaling molecule cAMP in response to G-protein signaling.</text>
</comment>
<keyword evidence="9 16" id="KW-0067">ATP-binding</keyword>
<feature type="transmembrane region" description="Helical" evidence="21">
    <location>
        <begin position="265"/>
        <end position="284"/>
    </location>
</feature>
<keyword evidence="6 16" id="KW-0479">Metal-binding</keyword>
<evidence type="ECO:0000256" key="13">
    <source>
        <dbReference type="ARBA" id="ARBA00023136"/>
    </source>
</evidence>
<evidence type="ECO:0000256" key="2">
    <source>
        <dbReference type="ARBA" id="ARBA00001936"/>
    </source>
</evidence>
<comment type="cofactor">
    <cofactor evidence="2">
        <name>Mn(2+)</name>
        <dbReference type="ChEBI" id="CHEBI:29035"/>
    </cofactor>
</comment>
<evidence type="ECO:0000256" key="6">
    <source>
        <dbReference type="ARBA" id="ARBA00022723"/>
    </source>
</evidence>
<dbReference type="InParanoid" id="A0A1S3J9E5"/>
<dbReference type="PANTHER" id="PTHR45627:SF16">
    <property type="entry name" value="ADENYLATE CYCLASE"/>
    <property type="match status" value="1"/>
</dbReference>